<reference evidence="1" key="5">
    <citation type="journal article" date="2021" name="G3 (Bethesda)">
        <title>Aegilops tauschii genome assembly Aet v5.0 features greater sequence contiguity and improved annotation.</title>
        <authorList>
            <person name="Wang L."/>
            <person name="Zhu T."/>
            <person name="Rodriguez J.C."/>
            <person name="Deal K.R."/>
            <person name="Dubcovsky J."/>
            <person name="McGuire P.E."/>
            <person name="Lux T."/>
            <person name="Spannagl M."/>
            <person name="Mayer K.F.X."/>
            <person name="Baldrich P."/>
            <person name="Meyers B.C."/>
            <person name="Huo N."/>
            <person name="Gu Y.Q."/>
            <person name="Zhou H."/>
            <person name="Devos K.M."/>
            <person name="Bennetzen J.L."/>
            <person name="Unver T."/>
            <person name="Budak H."/>
            <person name="Gulick P.J."/>
            <person name="Galiba G."/>
            <person name="Kalapos B."/>
            <person name="Nelson D.R."/>
            <person name="Li P."/>
            <person name="You F.M."/>
            <person name="Luo M.C."/>
            <person name="Dvorak J."/>
        </authorList>
    </citation>
    <scope>NUCLEOTIDE SEQUENCE [LARGE SCALE GENOMIC DNA]</scope>
    <source>
        <strain evidence="1">cv. AL8/78</strain>
    </source>
</reference>
<dbReference type="EnsemblPlants" id="AET5Gv20841300.9">
    <property type="protein sequence ID" value="AET5Gv20841300.9"/>
    <property type="gene ID" value="AET5Gv20841300"/>
</dbReference>
<reference evidence="2" key="2">
    <citation type="journal article" date="2017" name="Nat. Plants">
        <title>The Aegilops tauschii genome reveals multiple impacts of transposons.</title>
        <authorList>
            <person name="Zhao G."/>
            <person name="Zou C."/>
            <person name="Li K."/>
            <person name="Wang K."/>
            <person name="Li T."/>
            <person name="Gao L."/>
            <person name="Zhang X."/>
            <person name="Wang H."/>
            <person name="Yang Z."/>
            <person name="Liu X."/>
            <person name="Jiang W."/>
            <person name="Mao L."/>
            <person name="Kong X."/>
            <person name="Jiao Y."/>
            <person name="Jia J."/>
        </authorList>
    </citation>
    <scope>NUCLEOTIDE SEQUENCE [LARGE SCALE GENOMIC DNA]</scope>
    <source>
        <strain evidence="2">cv. AL8/78</strain>
    </source>
</reference>
<reference evidence="1" key="4">
    <citation type="submission" date="2019-03" db="UniProtKB">
        <authorList>
            <consortium name="EnsemblPlants"/>
        </authorList>
    </citation>
    <scope>IDENTIFICATION</scope>
</reference>
<proteinExistence type="predicted"/>
<dbReference type="Proteomes" id="UP000015105">
    <property type="component" value="Chromosome 5D"/>
</dbReference>
<protein>
    <submittedName>
        <fullName evidence="1">Uncharacterized protein</fullName>
    </submittedName>
</protein>
<name>A0A453LMK7_AEGTS</name>
<evidence type="ECO:0000313" key="2">
    <source>
        <dbReference type="Proteomes" id="UP000015105"/>
    </source>
</evidence>
<sequence>MIMISREKSDAKKNQFIGAKFERKMKYLSKKTKHKIFPSICLDFVKDITGIDKTKIHRNKAENLRGSNQEEGEVWVPARLQQGIRSM</sequence>
<reference evidence="1" key="3">
    <citation type="journal article" date="2017" name="Nature">
        <title>Genome sequence of the progenitor of the wheat D genome Aegilops tauschii.</title>
        <authorList>
            <person name="Luo M.C."/>
            <person name="Gu Y.Q."/>
            <person name="Puiu D."/>
            <person name="Wang H."/>
            <person name="Twardziok S.O."/>
            <person name="Deal K.R."/>
            <person name="Huo N."/>
            <person name="Zhu T."/>
            <person name="Wang L."/>
            <person name="Wang Y."/>
            <person name="McGuire P.E."/>
            <person name="Liu S."/>
            <person name="Long H."/>
            <person name="Ramasamy R.K."/>
            <person name="Rodriguez J.C."/>
            <person name="Van S.L."/>
            <person name="Yuan L."/>
            <person name="Wang Z."/>
            <person name="Xia Z."/>
            <person name="Xiao L."/>
            <person name="Anderson O.D."/>
            <person name="Ouyang S."/>
            <person name="Liang Y."/>
            <person name="Zimin A.V."/>
            <person name="Pertea G."/>
            <person name="Qi P."/>
            <person name="Bennetzen J.L."/>
            <person name="Dai X."/>
            <person name="Dawson M.W."/>
            <person name="Muller H.G."/>
            <person name="Kugler K."/>
            <person name="Rivarola-Duarte L."/>
            <person name="Spannagl M."/>
            <person name="Mayer K.F.X."/>
            <person name="Lu F.H."/>
            <person name="Bevan M.W."/>
            <person name="Leroy P."/>
            <person name="Li P."/>
            <person name="You F.M."/>
            <person name="Sun Q."/>
            <person name="Liu Z."/>
            <person name="Lyons E."/>
            <person name="Wicker T."/>
            <person name="Salzberg S.L."/>
            <person name="Devos K.M."/>
            <person name="Dvorak J."/>
        </authorList>
    </citation>
    <scope>NUCLEOTIDE SEQUENCE [LARGE SCALE GENOMIC DNA]</scope>
    <source>
        <strain evidence="1">cv. AL8/78</strain>
    </source>
</reference>
<dbReference type="Gramene" id="AET5Gv20841300.9">
    <property type="protein sequence ID" value="AET5Gv20841300.9"/>
    <property type="gene ID" value="AET5Gv20841300"/>
</dbReference>
<evidence type="ECO:0000313" key="1">
    <source>
        <dbReference type="EnsemblPlants" id="AET5Gv20841300.9"/>
    </source>
</evidence>
<reference evidence="2" key="1">
    <citation type="journal article" date="2014" name="Science">
        <title>Ancient hybridizations among the ancestral genomes of bread wheat.</title>
        <authorList>
            <consortium name="International Wheat Genome Sequencing Consortium,"/>
            <person name="Marcussen T."/>
            <person name="Sandve S.R."/>
            <person name="Heier L."/>
            <person name="Spannagl M."/>
            <person name="Pfeifer M."/>
            <person name="Jakobsen K.S."/>
            <person name="Wulff B.B."/>
            <person name="Steuernagel B."/>
            <person name="Mayer K.F."/>
            <person name="Olsen O.A."/>
        </authorList>
    </citation>
    <scope>NUCLEOTIDE SEQUENCE [LARGE SCALE GENOMIC DNA]</scope>
    <source>
        <strain evidence="2">cv. AL8/78</strain>
    </source>
</reference>
<dbReference type="AlphaFoldDB" id="A0A453LMK7"/>
<organism evidence="1 2">
    <name type="scientific">Aegilops tauschii subsp. strangulata</name>
    <name type="common">Goatgrass</name>
    <dbReference type="NCBI Taxonomy" id="200361"/>
    <lineage>
        <taxon>Eukaryota</taxon>
        <taxon>Viridiplantae</taxon>
        <taxon>Streptophyta</taxon>
        <taxon>Embryophyta</taxon>
        <taxon>Tracheophyta</taxon>
        <taxon>Spermatophyta</taxon>
        <taxon>Magnoliopsida</taxon>
        <taxon>Liliopsida</taxon>
        <taxon>Poales</taxon>
        <taxon>Poaceae</taxon>
        <taxon>BOP clade</taxon>
        <taxon>Pooideae</taxon>
        <taxon>Triticodae</taxon>
        <taxon>Triticeae</taxon>
        <taxon>Triticinae</taxon>
        <taxon>Aegilops</taxon>
    </lineage>
</organism>
<accession>A0A453LMK7</accession>
<keyword evidence="2" id="KW-1185">Reference proteome</keyword>